<dbReference type="AlphaFoldDB" id="A0A2W0C8G5"/>
<gene>
    <name evidence="1" type="ORF">PIL02S_03488</name>
</gene>
<reference evidence="1 2" key="1">
    <citation type="submission" date="2018-01" db="EMBL/GenBank/DDBJ databases">
        <title>Genome sequence of the PGP bacterium Paenibacillus illinoisensis E3.</title>
        <authorList>
            <person name="Rolli E."/>
            <person name="Marasco R."/>
            <person name="Bessem C."/>
            <person name="Michoud G."/>
            <person name="Gaiarsa S."/>
            <person name="Borin S."/>
            <person name="Daffonchio D."/>
        </authorList>
    </citation>
    <scope>NUCLEOTIDE SEQUENCE [LARGE SCALE GENOMIC DNA]</scope>
    <source>
        <strain evidence="1 2">E3</strain>
    </source>
</reference>
<accession>A0A2W0C8G5</accession>
<sequence length="107" mass="12326">MSLLDINCLMGFFLRYEPGIVDWVELNSLIHMYQGKKGKRYGEKYASNRKRLMYQGETLYFAQFWGENRVIWVCEYSGNVELATLLRLGVRLGVEIKGGHIGSGKIT</sequence>
<dbReference type="Proteomes" id="UP000247459">
    <property type="component" value="Unassembled WGS sequence"/>
</dbReference>
<protein>
    <submittedName>
        <fullName evidence="1">Uncharacterized protein</fullName>
    </submittedName>
</protein>
<evidence type="ECO:0000313" key="1">
    <source>
        <dbReference type="EMBL" id="PYY28337.1"/>
    </source>
</evidence>
<proteinExistence type="predicted"/>
<comment type="caution">
    <text evidence="1">The sequence shown here is derived from an EMBL/GenBank/DDBJ whole genome shotgun (WGS) entry which is preliminary data.</text>
</comment>
<evidence type="ECO:0000313" key="2">
    <source>
        <dbReference type="Proteomes" id="UP000247459"/>
    </source>
</evidence>
<organism evidence="1 2">
    <name type="scientific">Paenibacillus illinoisensis</name>
    <dbReference type="NCBI Taxonomy" id="59845"/>
    <lineage>
        <taxon>Bacteria</taxon>
        <taxon>Bacillati</taxon>
        <taxon>Bacillota</taxon>
        <taxon>Bacilli</taxon>
        <taxon>Bacillales</taxon>
        <taxon>Paenibacillaceae</taxon>
        <taxon>Paenibacillus</taxon>
    </lineage>
</organism>
<name>A0A2W0C8G5_9BACL</name>
<dbReference type="EMBL" id="PRLG01000020">
    <property type="protein sequence ID" value="PYY28337.1"/>
    <property type="molecule type" value="Genomic_DNA"/>
</dbReference>